<dbReference type="Proteomes" id="UP000249363">
    <property type="component" value="Unassembled WGS sequence"/>
</dbReference>
<dbReference type="OrthoDB" id="3490397at2759"/>
<gene>
    <name evidence="2" type="ORF">BHQ10_006667</name>
</gene>
<dbReference type="RefSeq" id="XP_040735171.1">
    <property type="nucleotide sequence ID" value="XM_040879278.1"/>
</dbReference>
<keyword evidence="1" id="KW-0732">Signal</keyword>
<protein>
    <recommendedName>
        <fullName evidence="4">Fibronectin type-II domain-containing protein</fullName>
    </recommendedName>
</protein>
<dbReference type="GeneID" id="63795883"/>
<proteinExistence type="predicted"/>
<evidence type="ECO:0000313" key="2">
    <source>
        <dbReference type="EMBL" id="RAO70655.1"/>
    </source>
</evidence>
<name>A0A364L4B5_TALAM</name>
<comment type="caution">
    <text evidence="2">The sequence shown here is derived from an EMBL/GenBank/DDBJ whole genome shotgun (WGS) entry which is preliminary data.</text>
</comment>
<accession>A0A364L4B5</accession>
<organism evidence="2 3">
    <name type="scientific">Talaromyces amestolkiae</name>
    <dbReference type="NCBI Taxonomy" id="1196081"/>
    <lineage>
        <taxon>Eukaryota</taxon>
        <taxon>Fungi</taxon>
        <taxon>Dikarya</taxon>
        <taxon>Ascomycota</taxon>
        <taxon>Pezizomycotina</taxon>
        <taxon>Eurotiomycetes</taxon>
        <taxon>Eurotiomycetidae</taxon>
        <taxon>Eurotiales</taxon>
        <taxon>Trichocomaceae</taxon>
        <taxon>Talaromyces</taxon>
        <taxon>Talaromyces sect. Talaromyces</taxon>
    </lineage>
</organism>
<sequence>MQFKSTALMALVTLTTASPITKRTTDTVTDSWPVSGFSVGCSPAACVYKFAVTRAAGPYNPGFNTTCEGNDYTSDWQSCGDSSVSAKIVPKTSPFWEVDVMHTYDTVNKEGWAQALANATVEDTVSNFIVTIYQTESVE</sequence>
<evidence type="ECO:0000256" key="1">
    <source>
        <dbReference type="SAM" id="SignalP"/>
    </source>
</evidence>
<evidence type="ECO:0008006" key="4">
    <source>
        <dbReference type="Google" id="ProtNLM"/>
    </source>
</evidence>
<dbReference type="AlphaFoldDB" id="A0A364L4B5"/>
<evidence type="ECO:0000313" key="3">
    <source>
        <dbReference type="Proteomes" id="UP000249363"/>
    </source>
</evidence>
<reference evidence="2 3" key="1">
    <citation type="journal article" date="2017" name="Biotechnol. Biofuels">
        <title>Differential beta-glucosidase expression as a function of carbon source availability in Talaromyces amestolkiae: a genomic and proteomic approach.</title>
        <authorList>
            <person name="de Eugenio L.I."/>
            <person name="Mendez-Liter J.A."/>
            <person name="Nieto-Dominguez M."/>
            <person name="Alonso L."/>
            <person name="Gil-Munoz J."/>
            <person name="Barriuso J."/>
            <person name="Prieto A."/>
            <person name="Martinez M.J."/>
        </authorList>
    </citation>
    <scope>NUCLEOTIDE SEQUENCE [LARGE SCALE GENOMIC DNA]</scope>
    <source>
        <strain evidence="2 3">CIB</strain>
    </source>
</reference>
<keyword evidence="3" id="KW-1185">Reference proteome</keyword>
<dbReference type="EMBL" id="MIKG01000012">
    <property type="protein sequence ID" value="RAO70655.1"/>
    <property type="molecule type" value="Genomic_DNA"/>
</dbReference>
<feature type="chain" id="PRO_5017034089" description="Fibronectin type-II domain-containing protein" evidence="1">
    <location>
        <begin position="18"/>
        <end position="139"/>
    </location>
</feature>
<feature type="signal peptide" evidence="1">
    <location>
        <begin position="1"/>
        <end position="17"/>
    </location>
</feature>